<gene>
    <name evidence="12" type="primary">inx</name>
    <name evidence="14" type="ORF">MNOR_LOCUS28804</name>
</gene>
<keyword evidence="6" id="KW-0303">Gap junction</keyword>
<keyword evidence="8 12" id="KW-1133">Transmembrane helix</keyword>
<evidence type="ECO:0000256" key="12">
    <source>
        <dbReference type="RuleBase" id="RU010713"/>
    </source>
</evidence>
<comment type="caution">
    <text evidence="14">The sequence shown here is derived from an EMBL/GenBank/DDBJ whole genome shotgun (WGS) entry which is preliminary data.</text>
</comment>
<dbReference type="PANTHER" id="PTHR11893:SF36">
    <property type="entry name" value="INNEXIN-5"/>
    <property type="match status" value="1"/>
</dbReference>
<keyword evidence="7" id="KW-0965">Cell junction</keyword>
<evidence type="ECO:0000256" key="9">
    <source>
        <dbReference type="ARBA" id="ARBA00023065"/>
    </source>
</evidence>
<feature type="transmembrane region" description="Helical" evidence="12">
    <location>
        <begin position="448"/>
        <end position="477"/>
    </location>
</feature>
<feature type="compositionally biased region" description="Polar residues" evidence="13">
    <location>
        <begin position="251"/>
        <end position="268"/>
    </location>
</feature>
<proteinExistence type="inferred from homology"/>
<comment type="subcellular location">
    <subcellularLocation>
        <location evidence="1">Cell junction</location>
        <location evidence="1">Gap junction</location>
    </subcellularLocation>
    <subcellularLocation>
        <location evidence="2 12">Cell membrane</location>
        <topology evidence="2 12">Multi-pass membrane protein</topology>
    </subcellularLocation>
</comment>
<evidence type="ECO:0000256" key="2">
    <source>
        <dbReference type="ARBA" id="ARBA00004651"/>
    </source>
</evidence>
<keyword evidence="9 12" id="KW-0406">Ion transport</keyword>
<keyword evidence="4" id="KW-1003">Cell membrane</keyword>
<keyword evidence="15" id="KW-1185">Reference proteome</keyword>
<evidence type="ECO:0000256" key="11">
    <source>
        <dbReference type="ARBA" id="ARBA00023303"/>
    </source>
</evidence>
<keyword evidence="3 12" id="KW-0813">Transport</keyword>
<dbReference type="InterPro" id="IPR000990">
    <property type="entry name" value="Innexin"/>
</dbReference>
<dbReference type="GO" id="GO:0005243">
    <property type="term" value="F:gap junction channel activity"/>
    <property type="evidence" value="ECO:0007669"/>
    <property type="project" value="TreeGrafter"/>
</dbReference>
<dbReference type="PROSITE" id="PS51013">
    <property type="entry name" value="PANNEXIN"/>
    <property type="match status" value="1"/>
</dbReference>
<sequence>MGNYLPTDLRRFKIMDIFPRLNAFIRERTKKNRTVVCDGLILRMHYRWTLLAMLGSFIVVYYGWWAKEDEDGAKVDRIICVSHFSAAQIERTKEYISICLSYPFIRTPEGDRRYLLFYRWVHWLFLLLAAIFYIPRVIAKGSENEEVKTLLENIIKHKKYLTIRAMREKEPDKSLLNSESTYQGDLIQWMVSSMKNTDNEDEMLNRIRDDIDFERELTTLTRCDSSSDISDPCVNMPKNSSPHGSPRVSKPSPSKATPNRSYYNQNSYDRGGHGPSHTQSETLLNARKEDFKKMVLNATKRKDDVKEVVEHITRNRKFDVQKQLEEIYKEIEAKRFFVKTADYILFTKKRHIKLCWKYLGIHVICLAVDLLVVILLNFLLLQGRFFNYGFEFMRAYIKGRDPKGFTDYISQTFPPFASCELNAETQLTAKRTEVLGCHLTLMELYEKIFLFVWAWMFFLVVITFLYIVYIVVMFALYRKKIVKVNVTQLGYDNPQKTFEEVFKKFDYGNIFLLYLIKKQLNNTQYFELLRLLKEPEKLHESIEGSNNVPKDKLSPLDLSTKLTDRDVFTIPNRNEVNDDGDWRGVLNGPKQIGQLPPVGFMTEANGDVLFRIPSQGPH</sequence>
<protein>
    <recommendedName>
        <fullName evidence="12">Innexin</fullName>
    </recommendedName>
</protein>
<evidence type="ECO:0000256" key="3">
    <source>
        <dbReference type="ARBA" id="ARBA00022448"/>
    </source>
</evidence>
<name>A0AAV2RXA9_MEGNR</name>
<dbReference type="Pfam" id="PF00876">
    <property type="entry name" value="Innexin"/>
    <property type="match status" value="2"/>
</dbReference>
<evidence type="ECO:0000256" key="10">
    <source>
        <dbReference type="ARBA" id="ARBA00023136"/>
    </source>
</evidence>
<dbReference type="GO" id="GO:0034220">
    <property type="term" value="P:monoatomic ion transmembrane transport"/>
    <property type="evidence" value="ECO:0007669"/>
    <property type="project" value="UniProtKB-KW"/>
</dbReference>
<feature type="transmembrane region" description="Helical" evidence="12">
    <location>
        <begin position="120"/>
        <end position="139"/>
    </location>
</feature>
<feature type="transmembrane region" description="Helical" evidence="12">
    <location>
        <begin position="48"/>
        <end position="65"/>
    </location>
</feature>
<dbReference type="GO" id="GO:0005886">
    <property type="term" value="C:plasma membrane"/>
    <property type="evidence" value="ECO:0007669"/>
    <property type="project" value="UniProtKB-SubCell"/>
</dbReference>
<dbReference type="EMBL" id="CAXKWB010032419">
    <property type="protein sequence ID" value="CAL4141127.1"/>
    <property type="molecule type" value="Genomic_DNA"/>
</dbReference>
<reference evidence="14 15" key="1">
    <citation type="submission" date="2024-05" db="EMBL/GenBank/DDBJ databases">
        <authorList>
            <person name="Wallberg A."/>
        </authorList>
    </citation>
    <scope>NUCLEOTIDE SEQUENCE [LARGE SCALE GENOMIC DNA]</scope>
</reference>
<evidence type="ECO:0000313" key="15">
    <source>
        <dbReference type="Proteomes" id="UP001497623"/>
    </source>
</evidence>
<evidence type="ECO:0000256" key="5">
    <source>
        <dbReference type="ARBA" id="ARBA00022692"/>
    </source>
</evidence>
<evidence type="ECO:0000313" key="14">
    <source>
        <dbReference type="EMBL" id="CAL4141127.1"/>
    </source>
</evidence>
<feature type="region of interest" description="Disordered" evidence="13">
    <location>
        <begin position="223"/>
        <end position="279"/>
    </location>
</feature>
<keyword evidence="10 12" id="KW-0472">Membrane</keyword>
<evidence type="ECO:0000256" key="1">
    <source>
        <dbReference type="ARBA" id="ARBA00004610"/>
    </source>
</evidence>
<comment type="similarity">
    <text evidence="12">Belongs to the pannexin family.</text>
</comment>
<comment type="function">
    <text evidence="12">Structural component of the gap junctions.</text>
</comment>
<accession>A0AAV2RXA9</accession>
<evidence type="ECO:0000256" key="6">
    <source>
        <dbReference type="ARBA" id="ARBA00022868"/>
    </source>
</evidence>
<keyword evidence="11 12" id="KW-0407">Ion channel</keyword>
<organism evidence="14 15">
    <name type="scientific">Meganyctiphanes norvegica</name>
    <name type="common">Northern krill</name>
    <name type="synonym">Thysanopoda norvegica</name>
    <dbReference type="NCBI Taxonomy" id="48144"/>
    <lineage>
        <taxon>Eukaryota</taxon>
        <taxon>Metazoa</taxon>
        <taxon>Ecdysozoa</taxon>
        <taxon>Arthropoda</taxon>
        <taxon>Crustacea</taxon>
        <taxon>Multicrustacea</taxon>
        <taxon>Malacostraca</taxon>
        <taxon>Eumalacostraca</taxon>
        <taxon>Eucarida</taxon>
        <taxon>Euphausiacea</taxon>
        <taxon>Euphausiidae</taxon>
        <taxon>Meganyctiphanes</taxon>
    </lineage>
</organism>
<dbReference type="GO" id="GO:0005921">
    <property type="term" value="C:gap junction"/>
    <property type="evidence" value="ECO:0007669"/>
    <property type="project" value="UniProtKB-SubCell"/>
</dbReference>
<evidence type="ECO:0000256" key="7">
    <source>
        <dbReference type="ARBA" id="ARBA00022949"/>
    </source>
</evidence>
<keyword evidence="5 12" id="KW-0812">Transmembrane</keyword>
<dbReference type="Proteomes" id="UP001497623">
    <property type="component" value="Unassembled WGS sequence"/>
</dbReference>
<dbReference type="PANTHER" id="PTHR11893">
    <property type="entry name" value="INNEXIN"/>
    <property type="match status" value="1"/>
</dbReference>
<evidence type="ECO:0000256" key="8">
    <source>
        <dbReference type="ARBA" id="ARBA00022989"/>
    </source>
</evidence>
<evidence type="ECO:0000256" key="4">
    <source>
        <dbReference type="ARBA" id="ARBA00022475"/>
    </source>
</evidence>
<feature type="transmembrane region" description="Helical" evidence="12">
    <location>
        <begin position="358"/>
        <end position="380"/>
    </location>
</feature>
<evidence type="ECO:0000256" key="13">
    <source>
        <dbReference type="SAM" id="MobiDB-lite"/>
    </source>
</evidence>
<dbReference type="AlphaFoldDB" id="A0AAV2RXA9"/>